<evidence type="ECO:0000313" key="5">
    <source>
        <dbReference type="Proteomes" id="UP000076335"/>
    </source>
</evidence>
<keyword evidence="2 4" id="KW-0808">Transferase</keyword>
<dbReference type="PANTHER" id="PTHR43300:SF11">
    <property type="entry name" value="ACETYLTRANSFERASE RV3034C-RELATED"/>
    <property type="match status" value="1"/>
</dbReference>
<reference evidence="4 5" key="1">
    <citation type="submission" date="2015-12" db="EMBL/GenBank/DDBJ databases">
        <title>Genome sequence of Thalassospira lucentensis MCCC 1A02072.</title>
        <authorList>
            <person name="Lu L."/>
            <person name="Lai Q."/>
            <person name="Shao Z."/>
            <person name="Qian P."/>
        </authorList>
    </citation>
    <scope>NUCLEOTIDE SEQUENCE [LARGE SCALE GENOMIC DNA]</scope>
    <source>
        <strain evidence="4 5">MCCC 1A02072</strain>
    </source>
</reference>
<evidence type="ECO:0000313" key="4">
    <source>
        <dbReference type="EMBL" id="KZB61553.1"/>
    </source>
</evidence>
<accession>A0A154L162</accession>
<evidence type="ECO:0000256" key="1">
    <source>
        <dbReference type="ARBA" id="ARBA00007274"/>
    </source>
</evidence>
<dbReference type="AlphaFoldDB" id="A0A154L162"/>
<dbReference type="GO" id="GO:0016740">
    <property type="term" value="F:transferase activity"/>
    <property type="evidence" value="ECO:0007669"/>
    <property type="project" value="UniProtKB-KW"/>
</dbReference>
<dbReference type="SUPFAM" id="SSF51161">
    <property type="entry name" value="Trimeric LpxA-like enzymes"/>
    <property type="match status" value="1"/>
</dbReference>
<name>A0A154L162_9PROT</name>
<keyword evidence="3" id="KW-0677">Repeat</keyword>
<dbReference type="InterPro" id="IPR011004">
    <property type="entry name" value="Trimer_LpxA-like_sf"/>
</dbReference>
<protein>
    <submittedName>
        <fullName evidence="4">Chloramphenicol acetyltransferase</fullName>
    </submittedName>
</protein>
<dbReference type="OrthoDB" id="9815592at2"/>
<dbReference type="EMBL" id="LPVY01000023">
    <property type="protein sequence ID" value="KZB61553.1"/>
    <property type="molecule type" value="Genomic_DNA"/>
</dbReference>
<dbReference type="RefSeq" id="WP_062953157.1">
    <property type="nucleotide sequence ID" value="NZ_LPVY01000023.1"/>
</dbReference>
<dbReference type="PANTHER" id="PTHR43300">
    <property type="entry name" value="ACETYLTRANSFERASE"/>
    <property type="match status" value="1"/>
</dbReference>
<dbReference type="Proteomes" id="UP000076335">
    <property type="component" value="Unassembled WGS sequence"/>
</dbReference>
<dbReference type="InterPro" id="IPR050179">
    <property type="entry name" value="Trans_hexapeptide_repeat"/>
</dbReference>
<dbReference type="Gene3D" id="2.160.10.10">
    <property type="entry name" value="Hexapeptide repeat proteins"/>
    <property type="match status" value="1"/>
</dbReference>
<comment type="caution">
    <text evidence="4">The sequence shown here is derived from an EMBL/GenBank/DDBJ whole genome shotgun (WGS) entry which is preliminary data.</text>
</comment>
<evidence type="ECO:0000256" key="2">
    <source>
        <dbReference type="ARBA" id="ARBA00022679"/>
    </source>
</evidence>
<sequence>MTFKITQAKPAMKQLSEAPTIDQSAVVVDCEFGVWTEIGARTSIRESVMGDYSYVVNDSEIIYSDIGKFVNIAAHTRINPGQHPMDRASMHHFQYRSSAYELGDDDPAFFDWRREKRVKLDHDVWIGHGAIVQGGVTIGIGSVVGSGAVVTKDVPPYTIVTGIPATPLRPRFDAEIVDALLRICWWDWDHATLAERLDDFRRLPVRDFCLKYDLR</sequence>
<dbReference type="PROSITE" id="PS00101">
    <property type="entry name" value="HEXAPEP_TRANSFERASES"/>
    <property type="match status" value="1"/>
</dbReference>
<comment type="similarity">
    <text evidence="1">Belongs to the transferase hexapeptide repeat family.</text>
</comment>
<dbReference type="NCBIfam" id="TIGR03308">
    <property type="entry name" value="phn_thr-fam"/>
    <property type="match status" value="1"/>
</dbReference>
<dbReference type="InterPro" id="IPR017694">
    <property type="entry name" value="Phosphonate_tfrase_rpt"/>
</dbReference>
<organism evidence="4 5">
    <name type="scientific">Thalassospira lucentensis</name>
    <dbReference type="NCBI Taxonomy" id="168935"/>
    <lineage>
        <taxon>Bacteria</taxon>
        <taxon>Pseudomonadati</taxon>
        <taxon>Pseudomonadota</taxon>
        <taxon>Alphaproteobacteria</taxon>
        <taxon>Rhodospirillales</taxon>
        <taxon>Thalassospiraceae</taxon>
        <taxon>Thalassospira</taxon>
    </lineage>
</organism>
<dbReference type="InterPro" id="IPR018357">
    <property type="entry name" value="Hexapep_transf_CS"/>
</dbReference>
<gene>
    <name evidence="4" type="ORF">AUP42_06230</name>
</gene>
<proteinExistence type="inferred from homology"/>
<evidence type="ECO:0000256" key="3">
    <source>
        <dbReference type="ARBA" id="ARBA00022737"/>
    </source>
</evidence>
<dbReference type="CDD" id="cd03349">
    <property type="entry name" value="LbH_XAT"/>
    <property type="match status" value="1"/>
</dbReference>